<dbReference type="CDD" id="cd14791">
    <property type="entry name" value="GH36"/>
    <property type="match status" value="1"/>
</dbReference>
<evidence type="ECO:0000256" key="1">
    <source>
        <dbReference type="ARBA" id="ARBA00001255"/>
    </source>
</evidence>
<proteinExistence type="inferred from homology"/>
<dbReference type="InterPro" id="IPR031705">
    <property type="entry name" value="Glyco_hydro_36_C"/>
</dbReference>
<gene>
    <name evidence="9" type="ORF">ACFSDX_24370</name>
</gene>
<evidence type="ECO:0000259" key="7">
    <source>
        <dbReference type="Pfam" id="PF16874"/>
    </source>
</evidence>
<evidence type="ECO:0000256" key="6">
    <source>
        <dbReference type="SAM" id="SignalP"/>
    </source>
</evidence>
<organism evidence="9 10">
    <name type="scientific">Hymenobacter bucti</name>
    <dbReference type="NCBI Taxonomy" id="1844114"/>
    <lineage>
        <taxon>Bacteria</taxon>
        <taxon>Pseudomonadati</taxon>
        <taxon>Bacteroidota</taxon>
        <taxon>Cytophagia</taxon>
        <taxon>Cytophagales</taxon>
        <taxon>Hymenobacteraceae</taxon>
        <taxon>Hymenobacter</taxon>
    </lineage>
</organism>
<sequence>MTLRFLCCLLLARFTTTWAQTVPPPIAIETAHVSLVLTVGANQKLYQTYLGSKLMAADRQALPQPGPFNGYMPAPDEAYTSAGTDNLFEPAIGLVHADGNPSLALQFADVQTRQSGDSLTTTTVHLRDPAYPVDVLLHFAAYQREDVIKTWTEIRHREKKSVILTQYASAMLRLHAPRYWLTQLHGDWASEAKEAEGQLTSGLKVVDSKLGGTRAGWYQTPSFFLALDRPATETSGEVLAGTLAWTGSFRLAFEVDNLNTLRMLPGINPYASAYTLPAGQPFVTPEFIFTYSSAGKGQASRNLHRWARRYGILDGTQPRLTVLNNWETTLFNFNEIKLDSLMGDAAKLGADVFLLDDGWFGNKYPRSNEQAGLGDWQATKTKLPHGLGHLVETAQKEGIKFGIWVEPEMVNPKSELYEKHPDWVLKLPNRPEDYSRNQLVLDLTNPKVQDFVFNVVDEQLSQGVAYVKWDCNRMMTSAYSQYLGRDQSHLYVDYVRGLYKVLDRMRAKYPHLPMMMCSGGGSRADYGGLKYFNDFWASDNTDALERVFIQWGFLNFFPSNALASHVTNWNRQHTLKFRTDVAMMGKLGYDIDVAKLSPLEQQFSRQAVQEYKRLNAVLAQGDLFRLLSPYEGNQVALLYVDEAQRHAVAFGYNLHTRFHEAVLPVKLQGLDPTKRYRIAEINLMSGQKAELPAHGQTYSGDYLMKVGVLLSDPEAKQLTSHVLELTAE</sequence>
<dbReference type="PANTHER" id="PTHR43053:SF3">
    <property type="entry name" value="ALPHA-GALACTOSIDASE C-RELATED"/>
    <property type="match status" value="1"/>
</dbReference>
<dbReference type="PIRSF" id="PIRSF005536">
    <property type="entry name" value="Agal"/>
    <property type="match status" value="1"/>
</dbReference>
<keyword evidence="6" id="KW-0732">Signal</keyword>
<dbReference type="EC" id="3.2.1.22" evidence="2 5"/>
<dbReference type="PRINTS" id="PR00743">
    <property type="entry name" value="GLHYDRLASE36"/>
</dbReference>
<evidence type="ECO:0000256" key="2">
    <source>
        <dbReference type="ARBA" id="ARBA00012755"/>
    </source>
</evidence>
<keyword evidence="3 5" id="KW-0378">Hydrolase</keyword>
<dbReference type="InterPro" id="IPR031704">
    <property type="entry name" value="Glyco_hydro_36_N"/>
</dbReference>
<dbReference type="Gene3D" id="3.20.20.70">
    <property type="entry name" value="Aldolase class I"/>
    <property type="match status" value="1"/>
</dbReference>
<dbReference type="Proteomes" id="UP001597197">
    <property type="component" value="Unassembled WGS sequence"/>
</dbReference>
<reference evidence="10" key="1">
    <citation type="journal article" date="2019" name="Int. J. Syst. Evol. Microbiol.">
        <title>The Global Catalogue of Microorganisms (GCM) 10K type strain sequencing project: providing services to taxonomists for standard genome sequencing and annotation.</title>
        <authorList>
            <consortium name="The Broad Institute Genomics Platform"/>
            <consortium name="The Broad Institute Genome Sequencing Center for Infectious Disease"/>
            <person name="Wu L."/>
            <person name="Ma J."/>
        </authorList>
    </citation>
    <scope>NUCLEOTIDE SEQUENCE [LARGE SCALE GENOMIC DNA]</scope>
    <source>
        <strain evidence="10">CGMCC 1.15795</strain>
    </source>
</reference>
<dbReference type="GO" id="GO:0004557">
    <property type="term" value="F:alpha-galactosidase activity"/>
    <property type="evidence" value="ECO:0007669"/>
    <property type="project" value="UniProtKB-EC"/>
</dbReference>
<evidence type="ECO:0000256" key="5">
    <source>
        <dbReference type="PIRNR" id="PIRNR005536"/>
    </source>
</evidence>
<dbReference type="Gene3D" id="2.60.40.1180">
    <property type="entry name" value="Golgi alpha-mannosidase II"/>
    <property type="match status" value="1"/>
</dbReference>
<dbReference type="InterPro" id="IPR050985">
    <property type="entry name" value="Alpha-glycosidase_related"/>
</dbReference>
<feature type="domain" description="Glycosyl hydrolase family 36 N-terminal" evidence="8">
    <location>
        <begin position="45"/>
        <end position="276"/>
    </location>
</feature>
<dbReference type="Gene3D" id="2.70.98.60">
    <property type="entry name" value="alpha-galactosidase from lactobacil brevis"/>
    <property type="match status" value="1"/>
</dbReference>
<dbReference type="PANTHER" id="PTHR43053">
    <property type="entry name" value="GLYCOSIDASE FAMILY 31"/>
    <property type="match status" value="1"/>
</dbReference>
<comment type="catalytic activity">
    <reaction evidence="1 5">
        <text>Hydrolysis of terminal, non-reducing alpha-D-galactose residues in alpha-D-galactosides, including galactose oligosaccharides, galactomannans and galactolipids.</text>
        <dbReference type="EC" id="3.2.1.22"/>
    </reaction>
</comment>
<evidence type="ECO:0000313" key="9">
    <source>
        <dbReference type="EMBL" id="MFD1875590.1"/>
    </source>
</evidence>
<evidence type="ECO:0000256" key="3">
    <source>
        <dbReference type="ARBA" id="ARBA00022801"/>
    </source>
</evidence>
<dbReference type="Pfam" id="PF16874">
    <property type="entry name" value="Glyco_hydro_36C"/>
    <property type="match status" value="1"/>
</dbReference>
<protein>
    <recommendedName>
        <fullName evidence="2 5">Alpha-galactosidase</fullName>
        <ecNumber evidence="2 5">3.2.1.22</ecNumber>
    </recommendedName>
</protein>
<dbReference type="InterPro" id="IPR002252">
    <property type="entry name" value="Glyco_hydro_36"/>
</dbReference>
<name>A0ABW4R2T1_9BACT</name>
<evidence type="ECO:0000259" key="8">
    <source>
        <dbReference type="Pfam" id="PF16875"/>
    </source>
</evidence>
<feature type="signal peptide" evidence="6">
    <location>
        <begin position="1"/>
        <end position="19"/>
    </location>
</feature>
<dbReference type="InterPro" id="IPR013785">
    <property type="entry name" value="Aldolase_TIM"/>
</dbReference>
<comment type="similarity">
    <text evidence="5">Belongs to the glycosyl hydrolase.</text>
</comment>
<evidence type="ECO:0000256" key="4">
    <source>
        <dbReference type="ARBA" id="ARBA00023295"/>
    </source>
</evidence>
<evidence type="ECO:0000313" key="10">
    <source>
        <dbReference type="Proteomes" id="UP001597197"/>
    </source>
</evidence>
<dbReference type="Pfam" id="PF02065">
    <property type="entry name" value="Melibiase"/>
    <property type="match status" value="1"/>
</dbReference>
<dbReference type="RefSeq" id="WP_382318449.1">
    <property type="nucleotide sequence ID" value="NZ_JBHUFD010000019.1"/>
</dbReference>
<keyword evidence="10" id="KW-1185">Reference proteome</keyword>
<dbReference type="InterPro" id="IPR038417">
    <property type="entry name" value="Alpga-gal_N_sf"/>
</dbReference>
<dbReference type="InterPro" id="IPR013780">
    <property type="entry name" value="Glyco_hydro_b"/>
</dbReference>
<dbReference type="EMBL" id="JBHUFD010000019">
    <property type="protein sequence ID" value="MFD1875590.1"/>
    <property type="molecule type" value="Genomic_DNA"/>
</dbReference>
<dbReference type="InterPro" id="IPR017853">
    <property type="entry name" value="GH"/>
</dbReference>
<feature type="domain" description="Glycosyl hydrolase family 36 C-terminal" evidence="7">
    <location>
        <begin position="635"/>
        <end position="725"/>
    </location>
</feature>
<keyword evidence="4 5" id="KW-0326">Glycosidase</keyword>
<dbReference type="SUPFAM" id="SSF51445">
    <property type="entry name" value="(Trans)glycosidases"/>
    <property type="match status" value="1"/>
</dbReference>
<comment type="caution">
    <text evidence="9">The sequence shown here is derived from an EMBL/GenBank/DDBJ whole genome shotgun (WGS) entry which is preliminary data.</text>
</comment>
<accession>A0ABW4R2T1</accession>
<dbReference type="Pfam" id="PF16875">
    <property type="entry name" value="Glyco_hydro_36N"/>
    <property type="match status" value="1"/>
</dbReference>
<feature type="chain" id="PRO_5047226965" description="Alpha-galactosidase" evidence="6">
    <location>
        <begin position="20"/>
        <end position="728"/>
    </location>
</feature>